<evidence type="ECO:0000313" key="2">
    <source>
        <dbReference type="Proteomes" id="UP000465601"/>
    </source>
</evidence>
<dbReference type="Proteomes" id="UP000465601">
    <property type="component" value="Unassembled WGS sequence"/>
</dbReference>
<protein>
    <submittedName>
        <fullName evidence="1">Uncharacterized protein</fullName>
    </submittedName>
</protein>
<organism evidence="1 2">
    <name type="scientific">Alkaliphilus serpentinus</name>
    <dbReference type="NCBI Taxonomy" id="1482731"/>
    <lineage>
        <taxon>Bacteria</taxon>
        <taxon>Bacillati</taxon>
        <taxon>Bacillota</taxon>
        <taxon>Clostridia</taxon>
        <taxon>Peptostreptococcales</taxon>
        <taxon>Natronincolaceae</taxon>
        <taxon>Alkaliphilus</taxon>
    </lineage>
</organism>
<dbReference type="RefSeq" id="WP_151867236.1">
    <property type="nucleotide sequence ID" value="NZ_WBZB01000068.1"/>
</dbReference>
<keyword evidence="2" id="KW-1185">Reference proteome</keyword>
<evidence type="ECO:0000313" key="1">
    <source>
        <dbReference type="EMBL" id="KAB3525441.1"/>
    </source>
</evidence>
<dbReference type="OrthoDB" id="9785687at2"/>
<sequence>MEKPISELCSEVLNQLKEAGYTEKGIAKHASTYRMIISFTKSKGQSFYSEELGKIFVMERYKATFDSKRGYNSQFANQKIVHLEKLWHYQNYGTIYFSARSGKKKPFCCPECFQREYEAFCRYCLVHDYSEDSRRTIIYVIKKFILYLQAQKISSMNDIAECQGDGVIDNTS</sequence>
<accession>A0A833HL94</accession>
<reference evidence="1 2" key="1">
    <citation type="submission" date="2019-10" db="EMBL/GenBank/DDBJ databases">
        <title>Alkaliphilus serpentinus sp. nov. and Alkaliphilus pronyensis sp. nov., two novel anaerobic alkaliphilic species isolated from the serpentinized-hosted hydrothermal field of the Prony Bay (New Caledonia).</title>
        <authorList>
            <person name="Postec A."/>
        </authorList>
    </citation>
    <scope>NUCLEOTIDE SEQUENCE [LARGE SCALE GENOMIC DNA]</scope>
    <source>
        <strain evidence="1 2">LacT</strain>
    </source>
</reference>
<comment type="caution">
    <text evidence="1">The sequence shown here is derived from an EMBL/GenBank/DDBJ whole genome shotgun (WGS) entry which is preliminary data.</text>
</comment>
<proteinExistence type="predicted"/>
<gene>
    <name evidence="1" type="ORF">F8153_15385</name>
</gene>
<name>A0A833HL94_9FIRM</name>
<dbReference type="EMBL" id="WBZB01000068">
    <property type="protein sequence ID" value="KAB3525441.1"/>
    <property type="molecule type" value="Genomic_DNA"/>
</dbReference>
<dbReference type="AlphaFoldDB" id="A0A833HL94"/>